<sequence length="201" mass="21637">MSRFVPARFRPAFDRAKAFLADARQDTRAVSAVEFAMIVPVMATLFLASVETTQGLQIDRKVSLTARALSDLASQSTVIADTEMTNILDASSDILTPFAASNALLVVTGIQIDTKGKATVAWSDHRNSARYTCGATIAVPTQLMPDLGTSGFLVLAEVKYNYQPIIGYLITGTVQLSDRLYTRPRIGDTISRTPSQGSGCI</sequence>
<dbReference type="EMBL" id="CP039865">
    <property type="protein sequence ID" value="QCK85306.1"/>
    <property type="molecule type" value="Genomic_DNA"/>
</dbReference>
<evidence type="ECO:0000313" key="1">
    <source>
        <dbReference type="EMBL" id="QCK85306.1"/>
    </source>
</evidence>
<proteinExistence type="predicted"/>
<dbReference type="OrthoDB" id="7189296at2"/>
<dbReference type="KEGG" id="paqt:E8L99_05705"/>
<protein>
    <submittedName>
        <fullName evidence="1">Pilus assembly protein</fullName>
    </submittedName>
</protein>
<evidence type="ECO:0000313" key="2">
    <source>
        <dbReference type="Proteomes" id="UP000298588"/>
    </source>
</evidence>
<reference evidence="1 2" key="1">
    <citation type="submission" date="2019-04" db="EMBL/GenBank/DDBJ databases">
        <title>Phreatobacter aquaticus sp. nov.</title>
        <authorList>
            <person name="Choi A."/>
            <person name="Baek K."/>
        </authorList>
    </citation>
    <scope>NUCLEOTIDE SEQUENCE [LARGE SCALE GENOMIC DNA]</scope>
    <source>
        <strain evidence="1 2">NMCR1094</strain>
    </source>
</reference>
<dbReference type="RefSeq" id="WP_137098640.1">
    <property type="nucleotide sequence ID" value="NZ_CP039865.1"/>
</dbReference>
<accession>A0A4D7QIX3</accession>
<dbReference type="AlphaFoldDB" id="A0A4D7QIX3"/>
<gene>
    <name evidence="1" type="ORF">E8L99_05705</name>
</gene>
<name>A0A4D7QIX3_9HYPH</name>
<keyword evidence="2" id="KW-1185">Reference proteome</keyword>
<dbReference type="Proteomes" id="UP000298588">
    <property type="component" value="Chromosome"/>
</dbReference>
<organism evidence="1 2">
    <name type="scientific">Phreatobacter aquaticus</name>
    <dbReference type="NCBI Taxonomy" id="2570229"/>
    <lineage>
        <taxon>Bacteria</taxon>
        <taxon>Pseudomonadati</taxon>
        <taxon>Pseudomonadota</taxon>
        <taxon>Alphaproteobacteria</taxon>
        <taxon>Hyphomicrobiales</taxon>
        <taxon>Phreatobacteraceae</taxon>
        <taxon>Phreatobacter</taxon>
    </lineage>
</organism>